<dbReference type="EMBL" id="JAUSTY010000023">
    <property type="protein sequence ID" value="MDQ0168037.1"/>
    <property type="molecule type" value="Genomic_DNA"/>
</dbReference>
<keyword evidence="1" id="KW-1133">Transmembrane helix</keyword>
<dbReference type="Pfam" id="PF06961">
    <property type="entry name" value="DUF1294"/>
    <property type="match status" value="1"/>
</dbReference>
<proteinExistence type="predicted"/>
<keyword evidence="1" id="KW-0472">Membrane</keyword>
<feature type="transmembrane region" description="Helical" evidence="1">
    <location>
        <begin position="72"/>
        <end position="92"/>
    </location>
</feature>
<reference evidence="2 3" key="1">
    <citation type="submission" date="2023-07" db="EMBL/GenBank/DDBJ databases">
        <title>Genomic Encyclopedia of Type Strains, Phase IV (KMG-IV): sequencing the most valuable type-strain genomes for metagenomic binning, comparative biology and taxonomic classification.</title>
        <authorList>
            <person name="Goeker M."/>
        </authorList>
    </citation>
    <scope>NUCLEOTIDE SEQUENCE [LARGE SCALE GENOMIC DNA]</scope>
    <source>
        <strain evidence="2 3">DSM 12751</strain>
    </source>
</reference>
<dbReference type="InterPro" id="IPR010718">
    <property type="entry name" value="DUF1294"/>
</dbReference>
<accession>A0ABT9W468</accession>
<sequence>MSIPAKLRAHKQIRHVVFGATLLLAVIAMYSNNVQLWVMAFLLSNSYAWFLLVKDKRLARNQSPFRIPESSLWLSALCAGGIGAFLAMVLIRHKTKHLAFRVIFPIFMIFSIALFIFGLLQLL</sequence>
<protein>
    <submittedName>
        <fullName evidence="2">Uncharacterized membrane protein YsdA (DUF1294 family)</fullName>
    </submittedName>
</protein>
<feature type="transmembrane region" description="Helical" evidence="1">
    <location>
        <begin position="98"/>
        <end position="120"/>
    </location>
</feature>
<keyword evidence="3" id="KW-1185">Reference proteome</keyword>
<gene>
    <name evidence="2" type="ORF">J2S11_003967</name>
</gene>
<evidence type="ECO:0000313" key="2">
    <source>
        <dbReference type="EMBL" id="MDQ0168037.1"/>
    </source>
</evidence>
<evidence type="ECO:0000256" key="1">
    <source>
        <dbReference type="SAM" id="Phobius"/>
    </source>
</evidence>
<dbReference type="RefSeq" id="WP_307397461.1">
    <property type="nucleotide sequence ID" value="NZ_BAAADK010000015.1"/>
</dbReference>
<keyword evidence="1" id="KW-0812">Transmembrane</keyword>
<name>A0ABT9W468_9BACI</name>
<dbReference type="Proteomes" id="UP001235840">
    <property type="component" value="Unassembled WGS sequence"/>
</dbReference>
<comment type="caution">
    <text evidence="2">The sequence shown here is derived from an EMBL/GenBank/DDBJ whole genome shotgun (WGS) entry which is preliminary data.</text>
</comment>
<evidence type="ECO:0000313" key="3">
    <source>
        <dbReference type="Proteomes" id="UP001235840"/>
    </source>
</evidence>
<organism evidence="2 3">
    <name type="scientific">Caldalkalibacillus horti</name>
    <dbReference type="NCBI Taxonomy" id="77523"/>
    <lineage>
        <taxon>Bacteria</taxon>
        <taxon>Bacillati</taxon>
        <taxon>Bacillota</taxon>
        <taxon>Bacilli</taxon>
        <taxon>Bacillales</taxon>
        <taxon>Bacillaceae</taxon>
        <taxon>Caldalkalibacillus</taxon>
    </lineage>
</organism>